<sequence length="1058" mass="113031">MPVTLQPRLPAVAAAQATGLSYTGTAYRWTHVNQMAPNQSYWNYDRAEGAKVGFSWDREVRYRSFFQLPTGPIGGARIISATFSIILDHSPTSTSTPVNLYETGPIDPAVPLTWNNQGALPWKGFLDSASGHAWTAGGEPNMGMEFASSNLTAMVQRAANNKTGFVTVGLQAPDEGNVNQWKKFVPGSAKITIVYNHAPVMPTQLKFTRPLPCGSAADPTPIGTTQPQFSAVATDPNGQNLTSQLQLHKADGTLVHAVTSSTTTSGAAFAWPVIPDGKLIDGQVYSYSANSSDGLDNGPWTGRCSFRIDTSRPQTPSIESADFPDGEPKIDVGKTGRITLRPAAGDAGVAEYAYGFQQDKTTMRVKAGPDGTAVIPVTVWPGTGGVPTKRLYVRAVDAAGNISPAGPAYGLSANEPTEPKPVPHVRGDVNGDGRADVSLVLDHGFGRTSVWNVDAKEDGFETGFVGWDTGNNGGFPLFRSRAAQGDFDGDGRTDAALFREEAGRRNSLYLLKSDGNRYDSAAAPVWSSGMSSWALSTARVLAGDVDGDKKSDIVVQRNLGAGRWETLVFRGGDLGNPVSWLDTPGEWAGSAPVLADIDGDGKADLVDQRNLGGCHTVTSWFRSTGTAFAATPAELADNTSYCWERSRPEVADVDGDGKDDLVALYDYGSKDTGLWVFKNTGTALSAALWWRKAGTFDPADTALATGDYDLDGKDDVALVASSGTRGTGRQVWSLASTGTTYSAPVLGWDEAAVGAATNPGFDIENRTYEIVARHSGKCLELPAANVDDRALHQQWDCQNTLHQRFRLNRVAGTDRFEVRPAHAPSKCLGVAAASTADRAQVMQWSCVGAANQQLTLDYVEGSSYDTVVQLRFGHSSKCAEVIGASQANGARLEQLPCSAAASQQWIIRAALNTPQLDGQYKIRSEVNVGRVIDIENCNTADGANVRIWDYSAALPCQKWQFESLGDDAYRILDSNSGKPLNAAACGSTLGTVVDIATANDQACQTWRVEPSANGTYSIISTVSGLAVDIPQSNPNRGAEVHLWQYLGTSNQHWYLDRL</sequence>
<evidence type="ECO:0000256" key="2">
    <source>
        <dbReference type="SAM" id="MobiDB-lite"/>
    </source>
</evidence>
<dbReference type="SUPFAM" id="SSF50370">
    <property type="entry name" value="Ricin B-like lectins"/>
    <property type="match status" value="2"/>
</dbReference>
<reference evidence="5" key="1">
    <citation type="journal article" date="2019" name="Int. J. Syst. Evol. Microbiol.">
        <title>The Global Catalogue of Microorganisms (GCM) 10K type strain sequencing project: providing services to taxonomists for standard genome sequencing and annotation.</title>
        <authorList>
            <consortium name="The Broad Institute Genomics Platform"/>
            <consortium name="The Broad Institute Genome Sequencing Center for Infectious Disease"/>
            <person name="Wu L."/>
            <person name="Ma J."/>
        </authorList>
    </citation>
    <scope>NUCLEOTIDE SEQUENCE [LARGE SCALE GENOMIC DNA]</scope>
    <source>
        <strain evidence="5">JCM 14307</strain>
    </source>
</reference>
<name>A0ABP4UHU1_9ACTN</name>
<keyword evidence="1" id="KW-0732">Signal</keyword>
<feature type="domain" description="Ricin B lectin" evidence="3">
    <location>
        <begin position="766"/>
        <end position="908"/>
    </location>
</feature>
<accession>A0ABP4UHU1</accession>
<dbReference type="Proteomes" id="UP001500280">
    <property type="component" value="Unassembled WGS sequence"/>
</dbReference>
<dbReference type="InterPro" id="IPR028994">
    <property type="entry name" value="Integrin_alpha_N"/>
</dbReference>
<protein>
    <recommendedName>
        <fullName evidence="3">Ricin B lectin domain-containing protein</fullName>
    </recommendedName>
</protein>
<feature type="domain" description="Ricin B lectin" evidence="3">
    <location>
        <begin position="917"/>
        <end position="1056"/>
    </location>
</feature>
<keyword evidence="5" id="KW-1185">Reference proteome</keyword>
<dbReference type="SUPFAM" id="SSF69318">
    <property type="entry name" value="Integrin alpha N-terminal domain"/>
    <property type="match status" value="1"/>
</dbReference>
<dbReference type="CDD" id="cd00161">
    <property type="entry name" value="beta-trefoil_Ricin-like"/>
    <property type="match status" value="2"/>
</dbReference>
<gene>
    <name evidence="4" type="ORF">GCM10009745_59490</name>
</gene>
<dbReference type="EMBL" id="BAAANF010000019">
    <property type="protein sequence ID" value="GAA1704088.1"/>
    <property type="molecule type" value="Genomic_DNA"/>
</dbReference>
<dbReference type="Gene3D" id="2.80.10.50">
    <property type="match status" value="3"/>
</dbReference>
<comment type="caution">
    <text evidence="4">The sequence shown here is derived from an EMBL/GenBank/DDBJ whole genome shotgun (WGS) entry which is preliminary data.</text>
</comment>
<dbReference type="InterPro" id="IPR000772">
    <property type="entry name" value="Ricin_B_lectin"/>
</dbReference>
<dbReference type="Pfam" id="PF13517">
    <property type="entry name" value="FG-GAP_3"/>
    <property type="match status" value="2"/>
</dbReference>
<dbReference type="Pfam" id="PF14200">
    <property type="entry name" value="RicinB_lectin_2"/>
    <property type="match status" value="3"/>
</dbReference>
<evidence type="ECO:0000259" key="3">
    <source>
        <dbReference type="SMART" id="SM00458"/>
    </source>
</evidence>
<organism evidence="4 5">
    <name type="scientific">Kribbella yunnanensis</name>
    <dbReference type="NCBI Taxonomy" id="190194"/>
    <lineage>
        <taxon>Bacteria</taxon>
        <taxon>Bacillati</taxon>
        <taxon>Actinomycetota</taxon>
        <taxon>Actinomycetes</taxon>
        <taxon>Propionibacteriales</taxon>
        <taxon>Kribbellaceae</taxon>
        <taxon>Kribbella</taxon>
    </lineage>
</organism>
<dbReference type="PROSITE" id="PS50231">
    <property type="entry name" value="RICIN_B_LECTIN"/>
    <property type="match status" value="3"/>
</dbReference>
<dbReference type="Gene3D" id="2.40.128.340">
    <property type="match status" value="2"/>
</dbReference>
<dbReference type="InterPro" id="IPR035992">
    <property type="entry name" value="Ricin_B-like_lectins"/>
</dbReference>
<evidence type="ECO:0000256" key="1">
    <source>
        <dbReference type="ARBA" id="ARBA00022729"/>
    </source>
</evidence>
<dbReference type="InterPro" id="IPR013517">
    <property type="entry name" value="FG-GAP"/>
</dbReference>
<dbReference type="SMART" id="SM00458">
    <property type="entry name" value="RICIN"/>
    <property type="match status" value="2"/>
</dbReference>
<evidence type="ECO:0000313" key="5">
    <source>
        <dbReference type="Proteomes" id="UP001500280"/>
    </source>
</evidence>
<evidence type="ECO:0000313" key="4">
    <source>
        <dbReference type="EMBL" id="GAA1704088.1"/>
    </source>
</evidence>
<dbReference type="NCBIfam" id="NF033679">
    <property type="entry name" value="DNRLRE_dom"/>
    <property type="match status" value="1"/>
</dbReference>
<feature type="region of interest" description="Disordered" evidence="2">
    <location>
        <begin position="312"/>
        <end position="333"/>
    </location>
</feature>
<proteinExistence type="predicted"/>